<feature type="compositionally biased region" description="Polar residues" evidence="2">
    <location>
        <begin position="246"/>
        <end position="256"/>
    </location>
</feature>
<feature type="region of interest" description="Disordered" evidence="2">
    <location>
        <begin position="1"/>
        <end position="28"/>
    </location>
</feature>
<evidence type="ECO:0000256" key="1">
    <source>
        <dbReference type="SAM" id="Coils"/>
    </source>
</evidence>
<organism evidence="3 4">
    <name type="scientific">Vanrija albida</name>
    <dbReference type="NCBI Taxonomy" id="181172"/>
    <lineage>
        <taxon>Eukaryota</taxon>
        <taxon>Fungi</taxon>
        <taxon>Dikarya</taxon>
        <taxon>Basidiomycota</taxon>
        <taxon>Agaricomycotina</taxon>
        <taxon>Tremellomycetes</taxon>
        <taxon>Trichosporonales</taxon>
        <taxon>Trichosporonaceae</taxon>
        <taxon>Vanrija</taxon>
    </lineage>
</organism>
<evidence type="ECO:0000256" key="2">
    <source>
        <dbReference type="SAM" id="MobiDB-lite"/>
    </source>
</evidence>
<evidence type="ECO:0000313" key="3">
    <source>
        <dbReference type="EMBL" id="KAL1406904.1"/>
    </source>
</evidence>
<keyword evidence="1" id="KW-0175">Coiled coil</keyword>
<evidence type="ECO:0000313" key="4">
    <source>
        <dbReference type="Proteomes" id="UP001565368"/>
    </source>
</evidence>
<protein>
    <recommendedName>
        <fullName evidence="5">DNA binding protein Ncp1</fullName>
    </recommendedName>
</protein>
<reference evidence="3 4" key="1">
    <citation type="submission" date="2023-08" db="EMBL/GenBank/DDBJ databases">
        <title>Annotated Genome Sequence of Vanrija albida AlHP1.</title>
        <authorList>
            <person name="Herzog R."/>
        </authorList>
    </citation>
    <scope>NUCLEOTIDE SEQUENCE [LARGE SCALE GENOMIC DNA]</scope>
    <source>
        <strain evidence="3 4">AlHP1</strain>
    </source>
</reference>
<feature type="region of interest" description="Disordered" evidence="2">
    <location>
        <begin position="44"/>
        <end position="162"/>
    </location>
</feature>
<feature type="compositionally biased region" description="Low complexity" evidence="2">
    <location>
        <begin position="139"/>
        <end position="162"/>
    </location>
</feature>
<keyword evidence="4" id="KW-1185">Reference proteome</keyword>
<feature type="coiled-coil region" evidence="1">
    <location>
        <begin position="513"/>
        <end position="561"/>
    </location>
</feature>
<name>A0ABR3PWR1_9TREE</name>
<sequence>MAATSNGARAPPSSTPHTTDPALVTQRDTDHLAAQARNLSIADAGGAGAGKLAPGQHAAGPPSSVGAVEDEDQRPASTFVPVVIPANGTNGHAHANGHAERPNIRDAPSRSYLHRPEIVTSYERPLSEARPTASRNQSTASAKPAAATSPGGAGASPTEGANPTAAVAAGAVVGAGVATAATAAGTRTNSSRKAPRTHSYVMVENPGRQPHVLDTPDVAESHTGSFGDIKQPVPQRPSSAHAGVFRTSSNASQQRPHSVAHTRADSERSYRGTGVPLSPQHSRLPPIEDDPVDAAVHGLVVGQVASQSHQRALQQQLPPGPYNHGHPGNGHRGSSYQGHQLYDDGPVPRPRSAFGARPQPVFVEEDYNPHLGRSNTAMSRATTARAGTLSRGANGGTIGSRRGAFGKGAGFSVGTQPQEVLGRDDIHARAEVSERMLSKDQLARLSRMEKKDAKKLAKLLKEEGRAEARAVAQSIADVGRLARLQKNAIEEERKSQHNLSKWTSREHRARLRFLKEKEKYERIEAELRNAENDFEERRDHAAGLTAQVAERTQEIDDMRAQKAADDREREVKLKALKNPAHA</sequence>
<dbReference type="Proteomes" id="UP001565368">
    <property type="component" value="Unassembled WGS sequence"/>
</dbReference>
<gene>
    <name evidence="3" type="ORF">Q8F55_006316</name>
</gene>
<comment type="caution">
    <text evidence="3">The sequence shown here is derived from an EMBL/GenBank/DDBJ whole genome shotgun (WGS) entry which is preliminary data.</text>
</comment>
<feature type="compositionally biased region" description="Basic and acidic residues" evidence="2">
    <location>
        <begin position="97"/>
        <end position="108"/>
    </location>
</feature>
<proteinExistence type="predicted"/>
<feature type="compositionally biased region" description="Polar residues" evidence="2">
    <location>
        <begin position="305"/>
        <end position="317"/>
    </location>
</feature>
<accession>A0ABR3PWR1</accession>
<dbReference type="GeneID" id="95987359"/>
<feature type="region of interest" description="Disordered" evidence="2">
    <location>
        <begin position="305"/>
        <end position="355"/>
    </location>
</feature>
<feature type="region of interest" description="Disordered" evidence="2">
    <location>
        <begin position="182"/>
        <end position="290"/>
    </location>
</feature>
<dbReference type="RefSeq" id="XP_069206848.1">
    <property type="nucleotide sequence ID" value="XM_069354777.1"/>
</dbReference>
<evidence type="ECO:0008006" key="5">
    <source>
        <dbReference type="Google" id="ProtNLM"/>
    </source>
</evidence>
<dbReference type="EMBL" id="JBBXJM010000005">
    <property type="protein sequence ID" value="KAL1406904.1"/>
    <property type="molecule type" value="Genomic_DNA"/>
</dbReference>